<comment type="similarity">
    <text evidence="7 8">Belongs to the glucosamine/galactosamine-6-phosphate isomerase family. NagB subfamily.</text>
</comment>
<dbReference type="InterPro" id="IPR037171">
    <property type="entry name" value="NagB/RpiA_transferase-like"/>
</dbReference>
<keyword evidence="3 8" id="KW-0378">Hydrolase</keyword>
<feature type="active site" description="Proton acceptor; for ring-opening step" evidence="8">
    <location>
        <position position="143"/>
    </location>
</feature>
<evidence type="ECO:0000256" key="4">
    <source>
        <dbReference type="ARBA" id="ARBA00023277"/>
    </source>
</evidence>
<feature type="domain" description="Glucosamine/galactosamine-6-phosphate isomerase" evidence="9">
    <location>
        <begin position="8"/>
        <end position="229"/>
    </location>
</feature>
<dbReference type="EMBL" id="SMGD01000018">
    <property type="protein sequence ID" value="TCK46537.1"/>
    <property type="molecule type" value="Genomic_DNA"/>
</dbReference>
<dbReference type="CDD" id="cd01399">
    <property type="entry name" value="GlcN6P_deaminase"/>
    <property type="match status" value="1"/>
</dbReference>
<proteinExistence type="inferred from homology"/>
<dbReference type="GO" id="GO:0006046">
    <property type="term" value="P:N-acetylglucosamine catabolic process"/>
    <property type="evidence" value="ECO:0007669"/>
    <property type="project" value="UniProtKB-UniRule"/>
</dbReference>
<dbReference type="FunFam" id="3.40.50.1360:FF:000002">
    <property type="entry name" value="Glucosamine-6-phosphate deaminase"/>
    <property type="match status" value="1"/>
</dbReference>
<evidence type="ECO:0000313" key="11">
    <source>
        <dbReference type="Proteomes" id="UP000295565"/>
    </source>
</evidence>
<keyword evidence="4 8" id="KW-0119">Carbohydrate metabolism</keyword>
<dbReference type="Gene3D" id="3.40.50.1360">
    <property type="match status" value="1"/>
</dbReference>
<comment type="catalytic activity">
    <reaction evidence="1 8">
        <text>alpha-D-glucosamine 6-phosphate + H2O = beta-D-fructose 6-phosphate + NH4(+)</text>
        <dbReference type="Rhea" id="RHEA:12172"/>
        <dbReference type="ChEBI" id="CHEBI:15377"/>
        <dbReference type="ChEBI" id="CHEBI:28938"/>
        <dbReference type="ChEBI" id="CHEBI:57634"/>
        <dbReference type="ChEBI" id="CHEBI:75989"/>
        <dbReference type="EC" id="3.5.99.6"/>
    </reaction>
</comment>
<sequence length="269" mass="30360">MRLIPLRSADEMGQWAARYIADKINQFHPTADKPFVLGCPTGSSPLATYRELIRLFQAGEVSFQHVVTFNMDEYVGLPSNHPQSYRYFMFNNFFNHIDINHDNVHLLNGNAADLDKECHEYEEKIRQFGQIHLFMGGVGSDGHIAFNEPGSSLASRTRVKTLTKETLQANARFFDDINEVPKMALTIGVGTLLDAQEVLVLVDGHHKAQALHAAVEGNVTHQWTVSAMQMHPKCMIVCDEPATDELKVKTLKYFNELESANIENFRAKL</sequence>
<feature type="active site" description="Proton acceptor; for enolization step" evidence="8">
    <location>
        <position position="72"/>
    </location>
</feature>
<dbReference type="GO" id="GO:0004342">
    <property type="term" value="F:glucosamine-6-phosphate deaminase activity"/>
    <property type="evidence" value="ECO:0007669"/>
    <property type="project" value="UniProtKB-UniRule"/>
</dbReference>
<organism evidence="10 11">
    <name type="scientific">Celerinatantimonas diazotrophica</name>
    <dbReference type="NCBI Taxonomy" id="412034"/>
    <lineage>
        <taxon>Bacteria</taxon>
        <taxon>Pseudomonadati</taxon>
        <taxon>Pseudomonadota</taxon>
        <taxon>Gammaproteobacteria</taxon>
        <taxon>Celerinatantimonadaceae</taxon>
        <taxon>Celerinatantimonas</taxon>
    </lineage>
</organism>
<feature type="active site" description="For ring-opening step" evidence="8">
    <location>
        <position position="148"/>
    </location>
</feature>
<comment type="caution">
    <text evidence="10">The sequence shown here is derived from an EMBL/GenBank/DDBJ whole genome shotgun (WGS) entry which is preliminary data.</text>
</comment>
<dbReference type="Pfam" id="PF01182">
    <property type="entry name" value="Glucosamine_iso"/>
    <property type="match status" value="1"/>
</dbReference>
<dbReference type="UniPathway" id="UPA00629">
    <property type="reaction ID" value="UER00684"/>
</dbReference>
<evidence type="ECO:0000313" key="10">
    <source>
        <dbReference type="EMBL" id="TCK46537.1"/>
    </source>
</evidence>
<dbReference type="PANTHER" id="PTHR11280">
    <property type="entry name" value="GLUCOSAMINE-6-PHOSPHATE ISOMERASE"/>
    <property type="match status" value="1"/>
</dbReference>
<dbReference type="EC" id="3.5.99.6" evidence="8"/>
<name>A0A4V2PNC0_9GAMM</name>
<keyword evidence="2 8" id="KW-0021">Allosteric enzyme</keyword>
<evidence type="ECO:0000256" key="6">
    <source>
        <dbReference type="ARBA" id="ARBA00060525"/>
    </source>
</evidence>
<dbReference type="OrthoDB" id="9791139at2"/>
<feature type="site" description="Part of the allosteric site" evidence="8">
    <location>
        <position position="161"/>
    </location>
</feature>
<comment type="pathway">
    <text evidence="6 8">Amino-sugar metabolism; N-acetylneuraminate degradation; D-fructose 6-phosphate from N-acetylneuraminate: step 5/5.</text>
</comment>
<dbReference type="NCBIfam" id="TIGR00502">
    <property type="entry name" value="nagB"/>
    <property type="match status" value="1"/>
</dbReference>
<dbReference type="InterPro" id="IPR004547">
    <property type="entry name" value="Glucosamine6P_isomerase"/>
</dbReference>
<dbReference type="RefSeq" id="WP_131914222.1">
    <property type="nucleotide sequence ID" value="NZ_OU594967.1"/>
</dbReference>
<dbReference type="GO" id="GO:0005975">
    <property type="term" value="P:carbohydrate metabolic process"/>
    <property type="evidence" value="ECO:0007669"/>
    <property type="project" value="InterPro"/>
</dbReference>
<comment type="subunit">
    <text evidence="8">Homohexamer.</text>
</comment>
<evidence type="ECO:0000256" key="7">
    <source>
        <dbReference type="ARBA" id="ARBA00061194"/>
    </source>
</evidence>
<evidence type="ECO:0000256" key="1">
    <source>
        <dbReference type="ARBA" id="ARBA00000644"/>
    </source>
</evidence>
<dbReference type="PROSITE" id="PS01161">
    <property type="entry name" value="GLC_GALNAC_ISOMERASE"/>
    <property type="match status" value="1"/>
</dbReference>
<dbReference type="AlphaFoldDB" id="A0A4V2PNC0"/>
<dbReference type="Proteomes" id="UP000295565">
    <property type="component" value="Unassembled WGS sequence"/>
</dbReference>
<comment type="caution">
    <text evidence="8">Lacks conserved residue(s) required for the propagation of feature annotation.</text>
</comment>
<dbReference type="InterPro" id="IPR018321">
    <property type="entry name" value="Glucosamine6P_isomerase_CS"/>
</dbReference>
<dbReference type="SUPFAM" id="SSF100950">
    <property type="entry name" value="NagB/RpiA/CoA transferase-like"/>
    <property type="match status" value="1"/>
</dbReference>
<dbReference type="HAMAP" id="MF_01241">
    <property type="entry name" value="GlcN6P_deamin"/>
    <property type="match status" value="1"/>
</dbReference>
<dbReference type="GO" id="GO:0005829">
    <property type="term" value="C:cytosol"/>
    <property type="evidence" value="ECO:0007669"/>
    <property type="project" value="UniProtKB-ARBA"/>
</dbReference>
<evidence type="ECO:0000256" key="3">
    <source>
        <dbReference type="ARBA" id="ARBA00022801"/>
    </source>
</evidence>
<feature type="active site" description="For ring-opening step" evidence="8">
    <location>
        <position position="141"/>
    </location>
</feature>
<dbReference type="GO" id="GO:0042802">
    <property type="term" value="F:identical protein binding"/>
    <property type="evidence" value="ECO:0007669"/>
    <property type="project" value="TreeGrafter"/>
</dbReference>
<dbReference type="PANTHER" id="PTHR11280:SF5">
    <property type="entry name" value="GLUCOSAMINE-6-PHOSPHATE ISOMERASE"/>
    <property type="match status" value="1"/>
</dbReference>
<evidence type="ECO:0000256" key="5">
    <source>
        <dbReference type="ARBA" id="ARBA00055188"/>
    </source>
</evidence>
<gene>
    <name evidence="8" type="primary">nagB</name>
    <name evidence="10" type="ORF">EV690_3486</name>
</gene>
<evidence type="ECO:0000256" key="2">
    <source>
        <dbReference type="ARBA" id="ARBA00022533"/>
    </source>
</evidence>
<dbReference type="GO" id="GO:0006043">
    <property type="term" value="P:glucosamine catabolic process"/>
    <property type="evidence" value="ECO:0007669"/>
    <property type="project" value="TreeGrafter"/>
</dbReference>
<feature type="site" description="Part of the allosteric site" evidence="8">
    <location>
        <position position="158"/>
    </location>
</feature>
<comment type="function">
    <text evidence="5 8">Catalyzes the reversible isomerization-deamination of glucosamine 6-phosphate (GlcN6P) to form fructose 6-phosphate (Fru6P) and ammonium ion.</text>
</comment>
<dbReference type="InterPro" id="IPR006148">
    <property type="entry name" value="Glc/Gal-6P_isomerase"/>
</dbReference>
<protein>
    <recommendedName>
        <fullName evidence="8">Glucosamine-6-phosphate deaminase</fullName>
        <ecNumber evidence="8">3.5.99.6</ecNumber>
    </recommendedName>
    <alternativeName>
        <fullName evidence="8">GlcN6P deaminase</fullName>
        <shortName evidence="8">GNPDA</shortName>
    </alternativeName>
    <alternativeName>
        <fullName evidence="8">Glucosamine-6-phosphate isomerase</fullName>
    </alternativeName>
</protein>
<evidence type="ECO:0000256" key="8">
    <source>
        <dbReference type="HAMAP-Rule" id="MF_01241"/>
    </source>
</evidence>
<keyword evidence="11" id="KW-1185">Reference proteome</keyword>
<reference evidence="10 11" key="1">
    <citation type="submission" date="2019-03" db="EMBL/GenBank/DDBJ databases">
        <title>Genomic Encyclopedia of Type Strains, Phase IV (KMG-IV): sequencing the most valuable type-strain genomes for metagenomic binning, comparative biology and taxonomic classification.</title>
        <authorList>
            <person name="Goeker M."/>
        </authorList>
    </citation>
    <scope>NUCLEOTIDE SEQUENCE [LARGE SCALE GENOMIC DNA]</scope>
    <source>
        <strain evidence="10 11">DSM 18577</strain>
    </source>
</reference>
<comment type="activity regulation">
    <text evidence="8">Allosterically activated by N-acetylglucosamine 6-phosphate (GlcNAc6P).</text>
</comment>
<dbReference type="GO" id="GO:0019262">
    <property type="term" value="P:N-acetylneuraminate catabolic process"/>
    <property type="evidence" value="ECO:0007669"/>
    <property type="project" value="UniProtKB-UniRule"/>
</dbReference>
<accession>A0A4V2PNC0</accession>
<feature type="site" description="Part of the allosteric site" evidence="8">
    <location>
        <position position="160"/>
    </location>
</feature>
<feature type="site" description="Part of the allosteric site" evidence="8">
    <location>
        <position position="151"/>
    </location>
</feature>
<evidence type="ECO:0000259" key="9">
    <source>
        <dbReference type="Pfam" id="PF01182"/>
    </source>
</evidence>